<name>A0A4E0QKU6_9GAMM</name>
<dbReference type="AlphaFoldDB" id="A0A4E0QKU6"/>
<accession>A0A4E0QKU6</accession>
<evidence type="ECO:0000313" key="1">
    <source>
        <dbReference type="EMBL" id="TGO02007.1"/>
    </source>
</evidence>
<dbReference type="Proteomes" id="UP000030428">
    <property type="component" value="Unassembled WGS sequence"/>
</dbReference>
<proteinExistence type="predicted"/>
<sequence>MKKIVFYIIKPKAILVDKVREINETIGKLITEVTSWQDEEVTHSGWTNNDYIVAVKLVYLAYLYEDLKDEPDAHFLFNSRAIRVELFDKWWSIERYELSDNIREAEHSLLTKKNVQLTGNRSIDTWLLSKHRSRRA</sequence>
<dbReference type="EMBL" id="JSZA02000275">
    <property type="protein sequence ID" value="TGO02007.1"/>
    <property type="molecule type" value="Genomic_DNA"/>
</dbReference>
<gene>
    <name evidence="1" type="ORF">PN36_32185</name>
</gene>
<organism evidence="1 2">
    <name type="scientific">Candidatus Thiomargarita nelsonii</name>
    <dbReference type="NCBI Taxonomy" id="1003181"/>
    <lineage>
        <taxon>Bacteria</taxon>
        <taxon>Pseudomonadati</taxon>
        <taxon>Pseudomonadota</taxon>
        <taxon>Gammaproteobacteria</taxon>
        <taxon>Thiotrichales</taxon>
        <taxon>Thiotrichaceae</taxon>
        <taxon>Thiomargarita</taxon>
    </lineage>
</organism>
<comment type="caution">
    <text evidence="1">The sequence shown here is derived from an EMBL/GenBank/DDBJ whole genome shotgun (WGS) entry which is preliminary data.</text>
</comment>
<protein>
    <submittedName>
        <fullName evidence="1">Uncharacterized protein</fullName>
    </submittedName>
</protein>
<reference evidence="1 2" key="1">
    <citation type="journal article" date="2016" name="Front. Microbiol.">
        <title>Single-Cell (Meta-)Genomics of a Dimorphic Candidatus Thiomargarita nelsonii Reveals Genomic Plasticity.</title>
        <authorList>
            <person name="Flood B.E."/>
            <person name="Fliss P."/>
            <person name="Jones D.S."/>
            <person name="Dick G.J."/>
            <person name="Jain S."/>
            <person name="Kaster A.K."/>
            <person name="Winkel M."/>
            <person name="Mussmann M."/>
            <person name="Bailey J."/>
        </authorList>
    </citation>
    <scope>NUCLEOTIDE SEQUENCE [LARGE SCALE GENOMIC DNA]</scope>
    <source>
        <strain evidence="1">Hydrate Ridge</strain>
    </source>
</reference>
<keyword evidence="2" id="KW-1185">Reference proteome</keyword>
<evidence type="ECO:0000313" key="2">
    <source>
        <dbReference type="Proteomes" id="UP000030428"/>
    </source>
</evidence>